<dbReference type="Proteomes" id="UP000439983">
    <property type="component" value="Unassembled WGS sequence"/>
</dbReference>
<evidence type="ECO:0000256" key="2">
    <source>
        <dbReference type="ARBA" id="ARBA00008351"/>
    </source>
</evidence>
<evidence type="ECO:0000256" key="3">
    <source>
        <dbReference type="ARBA" id="ARBA00011284"/>
    </source>
</evidence>
<dbReference type="Pfam" id="PF03206">
    <property type="entry name" value="NifW"/>
    <property type="match status" value="1"/>
</dbReference>
<dbReference type="GO" id="GO:0009399">
    <property type="term" value="P:nitrogen fixation"/>
    <property type="evidence" value="ECO:0007669"/>
    <property type="project" value="UniProtKB-UniRule"/>
</dbReference>
<comment type="similarity">
    <text evidence="2 6">Belongs to the NifW family.</text>
</comment>
<evidence type="ECO:0000313" key="8">
    <source>
        <dbReference type="Proteomes" id="UP000439983"/>
    </source>
</evidence>
<keyword evidence="5 6" id="KW-0535">Nitrogen fixation</keyword>
<comment type="function">
    <text evidence="1 6">May protect the nitrogenase Fe-Mo protein from oxidative damage.</text>
</comment>
<reference evidence="7 8" key="1">
    <citation type="journal article" date="2013" name="Genome Biol.">
        <title>Comparative genomics of the core and accessory genomes of 48 Sinorhizobium strains comprising five genospecies.</title>
        <authorList>
            <person name="Sugawara M."/>
            <person name="Epstein B."/>
            <person name="Badgley B.D."/>
            <person name="Unno T."/>
            <person name="Xu L."/>
            <person name="Reese J."/>
            <person name="Gyaneshwar P."/>
            <person name="Denny R."/>
            <person name="Mudge J."/>
            <person name="Bharti A.K."/>
            <person name="Farmer A.D."/>
            <person name="May G.D."/>
            <person name="Woodward J.E."/>
            <person name="Medigue C."/>
            <person name="Vallenet D."/>
            <person name="Lajus A."/>
            <person name="Rouy Z."/>
            <person name="Martinez-Vaz B."/>
            <person name="Tiffin P."/>
            <person name="Young N.D."/>
            <person name="Sadowsky M.J."/>
        </authorList>
    </citation>
    <scope>NUCLEOTIDE SEQUENCE [LARGE SCALE GENOMIC DNA]</scope>
    <source>
        <strain evidence="7 8">USDA4894</strain>
    </source>
</reference>
<gene>
    <name evidence="6 7" type="primary">nifW</name>
    <name evidence="7" type="ORF">GHK62_30390</name>
</gene>
<evidence type="ECO:0000256" key="5">
    <source>
        <dbReference type="ARBA" id="ARBA00023231"/>
    </source>
</evidence>
<evidence type="ECO:0000256" key="1">
    <source>
        <dbReference type="ARBA" id="ARBA00002247"/>
    </source>
</evidence>
<dbReference type="InterPro" id="IPR004893">
    <property type="entry name" value="NifW"/>
</dbReference>
<dbReference type="NCBIfam" id="NF002009">
    <property type="entry name" value="PRK00810.1"/>
    <property type="match status" value="1"/>
</dbReference>
<accession>A0A6N7LNX9</accession>
<dbReference type="RefSeq" id="WP_153442650.1">
    <property type="nucleotide sequence ID" value="NZ_JACIGA010000016.1"/>
</dbReference>
<protein>
    <recommendedName>
        <fullName evidence="4 6">Nitrogenase-stabilizing/protective protein NifW</fullName>
    </recommendedName>
</protein>
<proteinExistence type="inferred from homology"/>
<sequence>MMHDGEALSSDAIIARLKRLSAAEEFFEALGVSYEPRVLDVSRLHIMKRMGQYLAEQVSSDPDAVGAADRARDALERAYADFATTSPLSHRVFRVLEARDPTKAAAPSRTFVSLDSVLNGSDKYGSNTTIRCLESDTIVAPSACCEPKRA</sequence>
<dbReference type="OrthoDB" id="9811868at2"/>
<evidence type="ECO:0000256" key="6">
    <source>
        <dbReference type="HAMAP-Rule" id="MF_00529"/>
    </source>
</evidence>
<dbReference type="HAMAP" id="MF_00529">
    <property type="entry name" value="NifW"/>
    <property type="match status" value="1"/>
</dbReference>
<organism evidence="7 8">
    <name type="scientific">Sinorhizobium terangae</name>
    <dbReference type="NCBI Taxonomy" id="110322"/>
    <lineage>
        <taxon>Bacteria</taxon>
        <taxon>Pseudomonadati</taxon>
        <taxon>Pseudomonadota</taxon>
        <taxon>Alphaproteobacteria</taxon>
        <taxon>Hyphomicrobiales</taxon>
        <taxon>Rhizobiaceae</taxon>
        <taxon>Sinorhizobium/Ensifer group</taxon>
        <taxon>Sinorhizobium</taxon>
    </lineage>
</organism>
<evidence type="ECO:0000313" key="7">
    <source>
        <dbReference type="EMBL" id="MQX18889.1"/>
    </source>
</evidence>
<keyword evidence="8" id="KW-1185">Reference proteome</keyword>
<comment type="subunit">
    <text evidence="3 6">Homotrimer; associates with NifD.</text>
</comment>
<evidence type="ECO:0000256" key="4">
    <source>
        <dbReference type="ARBA" id="ARBA00016274"/>
    </source>
</evidence>
<dbReference type="AlphaFoldDB" id="A0A6N7LNX9"/>
<name>A0A6N7LNX9_SINTE</name>
<comment type="caution">
    <text evidence="7">The sequence shown here is derived from an EMBL/GenBank/DDBJ whole genome shotgun (WGS) entry which is preliminary data.</text>
</comment>
<dbReference type="EMBL" id="WITC01000126">
    <property type="protein sequence ID" value="MQX18889.1"/>
    <property type="molecule type" value="Genomic_DNA"/>
</dbReference>